<organism evidence="3 4">
    <name type="scientific">Halomarinibacterium sedimenti</name>
    <dbReference type="NCBI Taxonomy" id="2857106"/>
    <lineage>
        <taxon>Bacteria</taxon>
        <taxon>Pseudomonadati</taxon>
        <taxon>Bacteroidota</taxon>
        <taxon>Flavobacteriia</taxon>
        <taxon>Flavobacteriales</taxon>
        <taxon>Flavobacteriaceae</taxon>
        <taxon>Halomarinibacterium</taxon>
    </lineage>
</organism>
<dbReference type="AlphaFoldDB" id="A0A9X1FM95"/>
<dbReference type="PANTHER" id="PTHR42776:SF27">
    <property type="entry name" value="DIPEPTIDYL PEPTIDASE FAMILY MEMBER 6"/>
    <property type="match status" value="1"/>
</dbReference>
<evidence type="ECO:0000313" key="4">
    <source>
        <dbReference type="Proteomes" id="UP001138686"/>
    </source>
</evidence>
<accession>A0A9X1FM95</accession>
<evidence type="ECO:0000256" key="1">
    <source>
        <dbReference type="ARBA" id="ARBA00022801"/>
    </source>
</evidence>
<dbReference type="EMBL" id="JAHWDP010000001">
    <property type="protein sequence ID" value="MBW2937165.1"/>
    <property type="molecule type" value="Genomic_DNA"/>
</dbReference>
<keyword evidence="1" id="KW-0378">Hydrolase</keyword>
<gene>
    <name evidence="3" type="ORF">KXJ69_03550</name>
</gene>
<proteinExistence type="predicted"/>
<dbReference type="GO" id="GO:0004252">
    <property type="term" value="F:serine-type endopeptidase activity"/>
    <property type="evidence" value="ECO:0007669"/>
    <property type="project" value="TreeGrafter"/>
</dbReference>
<dbReference type="RefSeq" id="WP_219051354.1">
    <property type="nucleotide sequence ID" value="NZ_JAHWDP010000001.1"/>
</dbReference>
<dbReference type="Proteomes" id="UP001138686">
    <property type="component" value="Unassembled WGS sequence"/>
</dbReference>
<feature type="domain" description="Peptidase S9 prolyl oligopeptidase catalytic" evidence="2">
    <location>
        <begin position="426"/>
        <end position="630"/>
    </location>
</feature>
<name>A0A9X1FM95_9FLAO</name>
<keyword evidence="4" id="KW-1185">Reference proteome</keyword>
<dbReference type="InterPro" id="IPR001375">
    <property type="entry name" value="Peptidase_S9_cat"/>
</dbReference>
<dbReference type="Pfam" id="PF00326">
    <property type="entry name" value="Peptidase_S9"/>
    <property type="match status" value="1"/>
</dbReference>
<comment type="caution">
    <text evidence="3">The sequence shown here is derived from an EMBL/GenBank/DDBJ whole genome shotgun (WGS) entry which is preliminary data.</text>
</comment>
<protein>
    <submittedName>
        <fullName evidence="3">Prolyl oligopeptidase family serine peptidase</fullName>
    </submittedName>
</protein>
<dbReference type="GO" id="GO:0006508">
    <property type="term" value="P:proteolysis"/>
    <property type="evidence" value="ECO:0007669"/>
    <property type="project" value="InterPro"/>
</dbReference>
<evidence type="ECO:0000313" key="3">
    <source>
        <dbReference type="EMBL" id="MBW2937165.1"/>
    </source>
</evidence>
<sequence>MFKQNNRSHFTISPNGKYYIEVIDKNEDSYLFNRSTTINIIDIDKYELVHRIPLDFFGIDAVYWLTNERIIYESKGAIKAVDIDGKNLVEIVSRINYKKKSTYWNWQANLRYNSIISLLHNKSHQILVQTYDSNLHAAIKEINIYTGEEYVIMNADTHKVNHWITDAFGNIRMAVKISDKGMSYYYKYDPETKTLKPCIIKIGGNQYSFTIDPRTHLKQYLTFEGFGYNPNIIYITSNIFSDKREMFSYDIEKEEVIETFVADVNCDVKDLDGEGIKFIFDYNNAEIAGFKYTCLTPKYKWLSSSFSEKVAKLNSQFPQFFNEIIDLDVSGNRLLIHQWNDSSTGNIGVFDVQENSYAVMFHFNEELNEYALSKSKVVIAKTRDNYNIPCYFNLPVNIKENEKIPLVVLPHGGPWARDYWRLDDFSQYFTSRGYATLRINYRGSTGFGKSHVLAGVSSLDEVMVNDIADATQFVLEKFPLDKENVFMFGHSYGGYATYFCLVKYAELFNAGISIAAPTDIKAWMKKQKDDDNYYSYEFWNTALGSNESSYLKKISPISYANDINSPLLIMHGGKDKTVPVDQAENMIEKIKKHNKNLEFRIWNSADHSFTDIDDFKEMLEKSNQFFKNHTK</sequence>
<dbReference type="PANTHER" id="PTHR42776">
    <property type="entry name" value="SERINE PEPTIDASE S9 FAMILY MEMBER"/>
    <property type="match status" value="1"/>
</dbReference>
<evidence type="ECO:0000259" key="2">
    <source>
        <dbReference type="Pfam" id="PF00326"/>
    </source>
</evidence>
<reference evidence="3" key="1">
    <citation type="submission" date="2021-07" db="EMBL/GenBank/DDBJ databases">
        <title>Aureisphaera sp. CAU 1614 isolated from sea sediment.</title>
        <authorList>
            <person name="Kim W."/>
        </authorList>
    </citation>
    <scope>NUCLEOTIDE SEQUENCE</scope>
    <source>
        <strain evidence="3">CAU 1614</strain>
    </source>
</reference>